<proteinExistence type="predicted"/>
<dbReference type="EMBL" id="LDRT01000048">
    <property type="protein sequence ID" value="KTR94736.1"/>
    <property type="molecule type" value="Genomic_DNA"/>
</dbReference>
<feature type="domain" description="Integral membrane bound transporter" evidence="6">
    <location>
        <begin position="202"/>
        <end position="327"/>
    </location>
</feature>
<accession>A0A147EXI0</accession>
<feature type="transmembrane region" description="Helical" evidence="5">
    <location>
        <begin position="47"/>
        <end position="62"/>
    </location>
</feature>
<dbReference type="AlphaFoldDB" id="A0A147EXI0"/>
<protein>
    <recommendedName>
        <fullName evidence="6">Integral membrane bound transporter domain-containing protein</fullName>
    </recommendedName>
</protein>
<evidence type="ECO:0000313" key="7">
    <source>
        <dbReference type="EMBL" id="KTR94736.1"/>
    </source>
</evidence>
<feature type="transmembrane region" description="Helical" evidence="5">
    <location>
        <begin position="188"/>
        <end position="208"/>
    </location>
</feature>
<comment type="caution">
    <text evidence="7">The sequence shown here is derived from an EMBL/GenBank/DDBJ whole genome shotgun (WGS) entry which is preliminary data.</text>
</comment>
<sequence length="341" mass="35522">MAESRGRVWTGVIRVGPRQGDHRVALRAVISVGAPLLVLLLIGRLDLSVYASFGAFAALYGRTDVARTRVRMQATAGTILVAAMLVGTALSFLATPAIASVAAVAVLAAAVTLFAYRQRWHPPGALFAVFAAGATASFPATAATFGLVLLVGGASVVWSLLVTTVFALSRRASWRRPTRTRPPIGPVAWEMTATVGVAALLAGITGALLIGTHWYWAMVGAVAAVGGAHVNARLIRGVQRLVGTLLGVLIAAGLLALDLPPWLVIAIAVALQACAELFVGRNYGIAMIFITPLALLMVSLASPVGPDLLLRDRVLETIIGVFVGTVVAIVSAGLRRRYPTD</sequence>
<evidence type="ECO:0000256" key="1">
    <source>
        <dbReference type="ARBA" id="ARBA00004141"/>
    </source>
</evidence>
<evidence type="ECO:0000259" key="6">
    <source>
        <dbReference type="Pfam" id="PF13515"/>
    </source>
</evidence>
<reference evidence="7 8" key="1">
    <citation type="journal article" date="2016" name="Front. Microbiol.">
        <title>Genomic Resource of Rice Seed Associated Bacteria.</title>
        <authorList>
            <person name="Midha S."/>
            <person name="Bansal K."/>
            <person name="Sharma S."/>
            <person name="Kumar N."/>
            <person name="Patil P.P."/>
            <person name="Chaudhry V."/>
            <person name="Patil P.B."/>
        </authorList>
    </citation>
    <scope>NUCLEOTIDE SEQUENCE [LARGE SCALE GENOMIC DNA]</scope>
    <source>
        <strain evidence="7 8">NS220</strain>
    </source>
</reference>
<feature type="transmembrane region" description="Helical" evidence="5">
    <location>
        <begin position="147"/>
        <end position="168"/>
    </location>
</feature>
<keyword evidence="4 5" id="KW-0472">Membrane</keyword>
<feature type="transmembrane region" description="Helical" evidence="5">
    <location>
        <begin position="123"/>
        <end position="141"/>
    </location>
</feature>
<dbReference type="PATRIC" id="fig|2033.6.peg.2617"/>
<keyword evidence="2 5" id="KW-0812">Transmembrane</keyword>
<comment type="subcellular location">
    <subcellularLocation>
        <location evidence="1">Membrane</location>
        <topology evidence="1">Multi-pass membrane protein</topology>
    </subcellularLocation>
</comment>
<dbReference type="OrthoDB" id="4989419at2"/>
<feature type="transmembrane region" description="Helical" evidence="5">
    <location>
        <begin position="317"/>
        <end position="334"/>
    </location>
</feature>
<dbReference type="RefSeq" id="WP_058623557.1">
    <property type="nucleotide sequence ID" value="NZ_LDRT01000048.1"/>
</dbReference>
<feature type="transmembrane region" description="Helical" evidence="5">
    <location>
        <begin position="286"/>
        <end position="305"/>
    </location>
</feature>
<feature type="transmembrane region" description="Helical" evidence="5">
    <location>
        <begin position="74"/>
        <end position="92"/>
    </location>
</feature>
<feature type="transmembrane region" description="Helical" evidence="5">
    <location>
        <begin position="98"/>
        <end position="116"/>
    </location>
</feature>
<evidence type="ECO:0000256" key="2">
    <source>
        <dbReference type="ARBA" id="ARBA00022692"/>
    </source>
</evidence>
<feature type="transmembrane region" description="Helical" evidence="5">
    <location>
        <begin position="24"/>
        <end position="41"/>
    </location>
</feature>
<dbReference type="Proteomes" id="UP000075025">
    <property type="component" value="Unassembled WGS sequence"/>
</dbReference>
<name>A0A147EXI0_MICTE</name>
<dbReference type="InterPro" id="IPR049453">
    <property type="entry name" value="Memb_transporter_dom"/>
</dbReference>
<organism evidence="7 8">
    <name type="scientific">Microbacterium testaceum</name>
    <name type="common">Aureobacterium testaceum</name>
    <name type="synonym">Brevibacterium testaceum</name>
    <dbReference type="NCBI Taxonomy" id="2033"/>
    <lineage>
        <taxon>Bacteria</taxon>
        <taxon>Bacillati</taxon>
        <taxon>Actinomycetota</taxon>
        <taxon>Actinomycetes</taxon>
        <taxon>Micrococcales</taxon>
        <taxon>Microbacteriaceae</taxon>
        <taxon>Microbacterium</taxon>
    </lineage>
</organism>
<evidence type="ECO:0000256" key="4">
    <source>
        <dbReference type="ARBA" id="ARBA00023136"/>
    </source>
</evidence>
<dbReference type="Pfam" id="PF13515">
    <property type="entry name" value="FUSC_2"/>
    <property type="match status" value="1"/>
</dbReference>
<gene>
    <name evidence="7" type="ORF">NS220_08065</name>
</gene>
<dbReference type="GO" id="GO:0016020">
    <property type="term" value="C:membrane"/>
    <property type="evidence" value="ECO:0007669"/>
    <property type="project" value="UniProtKB-SubCell"/>
</dbReference>
<keyword evidence="3 5" id="KW-1133">Transmembrane helix</keyword>
<evidence type="ECO:0000313" key="8">
    <source>
        <dbReference type="Proteomes" id="UP000075025"/>
    </source>
</evidence>
<evidence type="ECO:0000256" key="3">
    <source>
        <dbReference type="ARBA" id="ARBA00022989"/>
    </source>
</evidence>
<evidence type="ECO:0000256" key="5">
    <source>
        <dbReference type="SAM" id="Phobius"/>
    </source>
</evidence>